<dbReference type="Proteomes" id="UP000530928">
    <property type="component" value="Unassembled WGS sequence"/>
</dbReference>
<dbReference type="RefSeq" id="WP_181613727.1">
    <property type="nucleotide sequence ID" value="NZ_BAABAM010000004.1"/>
</dbReference>
<protein>
    <submittedName>
        <fullName evidence="2">Uncharacterized protein</fullName>
    </submittedName>
</protein>
<organism evidence="2 3">
    <name type="scientific">Nonomuraea soli</name>
    <dbReference type="NCBI Taxonomy" id="1032476"/>
    <lineage>
        <taxon>Bacteria</taxon>
        <taxon>Bacillati</taxon>
        <taxon>Actinomycetota</taxon>
        <taxon>Actinomycetes</taxon>
        <taxon>Streptosporangiales</taxon>
        <taxon>Streptosporangiaceae</taxon>
        <taxon>Nonomuraea</taxon>
    </lineage>
</organism>
<dbReference type="EMBL" id="JACDUR010000006">
    <property type="protein sequence ID" value="MBA2895028.1"/>
    <property type="molecule type" value="Genomic_DNA"/>
</dbReference>
<dbReference type="AlphaFoldDB" id="A0A7W0HTD9"/>
<keyword evidence="3" id="KW-1185">Reference proteome</keyword>
<proteinExistence type="predicted"/>
<keyword evidence="1" id="KW-0472">Membrane</keyword>
<keyword evidence="1" id="KW-0812">Transmembrane</keyword>
<evidence type="ECO:0000313" key="2">
    <source>
        <dbReference type="EMBL" id="MBA2895028.1"/>
    </source>
</evidence>
<reference evidence="2 3" key="1">
    <citation type="submission" date="2020-07" db="EMBL/GenBank/DDBJ databases">
        <title>Genomic Encyclopedia of Type Strains, Phase IV (KMG-IV): sequencing the most valuable type-strain genomes for metagenomic binning, comparative biology and taxonomic classification.</title>
        <authorList>
            <person name="Goeker M."/>
        </authorList>
    </citation>
    <scope>NUCLEOTIDE SEQUENCE [LARGE SCALE GENOMIC DNA]</scope>
    <source>
        <strain evidence="2 3">DSM 45533</strain>
    </source>
</reference>
<evidence type="ECO:0000256" key="1">
    <source>
        <dbReference type="SAM" id="Phobius"/>
    </source>
</evidence>
<gene>
    <name evidence="2" type="ORF">HNR30_006400</name>
</gene>
<keyword evidence="1" id="KW-1133">Transmembrane helix</keyword>
<evidence type="ECO:0000313" key="3">
    <source>
        <dbReference type="Proteomes" id="UP000530928"/>
    </source>
</evidence>
<feature type="transmembrane region" description="Helical" evidence="1">
    <location>
        <begin position="34"/>
        <end position="57"/>
    </location>
</feature>
<accession>A0A7W0HTD9</accession>
<name>A0A7W0HTD9_9ACTN</name>
<comment type="caution">
    <text evidence="2">The sequence shown here is derived from an EMBL/GenBank/DDBJ whole genome shotgun (WGS) entry which is preliminary data.</text>
</comment>
<feature type="transmembrane region" description="Helical" evidence="1">
    <location>
        <begin position="116"/>
        <end position="139"/>
    </location>
</feature>
<sequence length="189" mass="20237">MNARAAFVAAPALTLTYGVIRILDGLDGERGPGPAWTTGHLAFVAALLLFVSIFVQLRRMAGGGPLSTLLAGLAITGAVALIAQFVVDIVAGLMATDHYGMSMIIRQVRELPGVSLAVYDAGPYLFYVGQLALIIQLAVKRRVKIWTPFLVLIDLLMPFIDKDLIPVGAVILFISFLPLARTAPEPVRV</sequence>
<feature type="transmembrane region" description="Helical" evidence="1">
    <location>
        <begin position="69"/>
        <end position="96"/>
    </location>
</feature>